<accession>A0A1C3EJC2</accession>
<keyword evidence="2" id="KW-0732">Signal</keyword>
<evidence type="ECO:0000259" key="6">
    <source>
        <dbReference type="Pfam" id="PF25275"/>
    </source>
</evidence>
<evidence type="ECO:0000259" key="5">
    <source>
        <dbReference type="Pfam" id="PF07635"/>
    </source>
</evidence>
<reference evidence="7 8" key="1">
    <citation type="submission" date="2016-05" db="EMBL/GenBank/DDBJ databases">
        <title>Genomic and physiological characterization of Planctopirus sp. isolated from fresh water lake.</title>
        <authorList>
            <person name="Subhash Y."/>
            <person name="Ramana C."/>
        </authorList>
    </citation>
    <scope>NUCLEOTIDE SEQUENCE [LARGE SCALE GENOMIC DNA]</scope>
    <source>
        <strain evidence="7 8">JC280</strain>
    </source>
</reference>
<organism evidence="7 8">
    <name type="scientific">Planctopirus hydrillae</name>
    <dbReference type="NCBI Taxonomy" id="1841610"/>
    <lineage>
        <taxon>Bacteria</taxon>
        <taxon>Pseudomonadati</taxon>
        <taxon>Planctomycetota</taxon>
        <taxon>Planctomycetia</taxon>
        <taxon>Planctomycetales</taxon>
        <taxon>Planctomycetaceae</taxon>
        <taxon>Planctopirus</taxon>
    </lineage>
</organism>
<dbReference type="InterPro" id="IPR011444">
    <property type="entry name" value="DUF1549"/>
</dbReference>
<dbReference type="AlphaFoldDB" id="A0A1C3EJC2"/>
<feature type="domain" description="DUF1553" evidence="4">
    <location>
        <begin position="706"/>
        <end position="957"/>
    </location>
</feature>
<dbReference type="STRING" id="1841610.A6X21_18690"/>
<dbReference type="Pfam" id="PF07583">
    <property type="entry name" value="PSCyt2"/>
    <property type="match status" value="1"/>
</dbReference>
<dbReference type="InterPro" id="IPR022655">
    <property type="entry name" value="DUF1553"/>
</dbReference>
<dbReference type="InterPro" id="IPR011429">
    <property type="entry name" value="Cyt_c_Planctomycete-type"/>
</dbReference>
<evidence type="ECO:0000256" key="2">
    <source>
        <dbReference type="SAM" id="SignalP"/>
    </source>
</evidence>
<dbReference type="PANTHER" id="PTHR35889:SF3">
    <property type="entry name" value="F-BOX DOMAIN-CONTAINING PROTEIN"/>
    <property type="match status" value="1"/>
</dbReference>
<dbReference type="OrthoDB" id="127107at2"/>
<feature type="domain" description="DUF1549" evidence="3">
    <location>
        <begin position="197"/>
        <end position="405"/>
    </location>
</feature>
<gene>
    <name evidence="7" type="ORF">A6X21_18690</name>
</gene>
<keyword evidence="8" id="KW-1185">Reference proteome</keyword>
<dbReference type="Pfam" id="PF25275">
    <property type="entry name" value="Golvesin_C"/>
    <property type="match status" value="1"/>
</dbReference>
<dbReference type="InterPro" id="IPR033803">
    <property type="entry name" value="CBD-like_Golvesin-Xly"/>
</dbReference>
<sequence length="984" mass="108113">MVAASQFSWKSRLSAKSRPSAWLSLVVAMALALGMIPAQAGQTPAEFFESRIRPVLIKECYSCHSSQAPVLKGALNLEHRAGWQTGGDSGPAIVPGNPEDSLLLSAMKFDGLEMPPAGRLSNEIIADFESWIKAGAFDPRSETATTAKNAPLSGMSIEAGKQFWSFQPLTQAAPPALQNPGWGAVATDESSTQSRLIDHWVLARLEAAQVAPSPPADVRTLVRRIYIDLTGLTPSALEVEEFCQDQRPDRIERLVDQLLDRPEYAEHWARRWLDVARYADSNGSDFNATFREAWRYRNYVIEAYKNDLPYDQFIQEQLAGDLLPSTSEEERIRKLVATGFLMLGPKMLSERDKLKLQMDVVDEQLDTIGKAFLGMTMGCARCHDHKFDPVPTADYYAMAGILKNTLSLQGEIQKYVSDWPEVPLPIAAEHRIALEQFEQARKSLQSQLASIKKQLNSSTGSTNEGSDRQLELGIVVDDTAAEFVGEWKQSTHSKPYVGAGYRHDDNSDKGEKSATFKTALPADDEYEVRVSFTPAAARAQAVPISVTHAAGETTVKLNQQKSGSIGGLFETIGRFRFKADSPAVVKFETAGTKGHVIVDAVQWIPVRDIEAHRAMLAKAASQSQANAERDKLQNEMKAMEGKMAELLKTAPPPAPKAMAAQNTPSFADCAICIRGEPHQLGKVVPRGFLQVASWEPARPIPADVSGRQELAHWVAHPQNPLTARVYVNRIWKSLLGSGIVRTTDNFGVLGERPTHPELLDALASSFIQQGWSTKKLIRAIVLSKTYQQSSTYRPEAAAIDPENKLLWRANRQRLSAESMRDSLISLTSGLETPDRDSPVKSLGKLVAENNPKGAAKSIQESRTRTIYQPVVRGEISPLLAVFDFADPDFVVGDRSVSTVPAQALVMLNSPFVKESAQQIARQVVEDASIPSDGRASAIYLRLLGRPAQEEEIQLANKLAGPGDLAGWSRVAHALIASTEFRWRD</sequence>
<feature type="signal peptide" evidence="2">
    <location>
        <begin position="1"/>
        <end position="40"/>
    </location>
</feature>
<feature type="chain" id="PRO_5008673183" description="Xanthan lyase" evidence="2">
    <location>
        <begin position="41"/>
        <end position="984"/>
    </location>
</feature>
<feature type="domain" description="Golvesin/Xly CBD-like" evidence="6">
    <location>
        <begin position="475"/>
        <end position="602"/>
    </location>
</feature>
<dbReference type="EMBL" id="LYDR01000055">
    <property type="protein sequence ID" value="ODA33332.1"/>
    <property type="molecule type" value="Genomic_DNA"/>
</dbReference>
<dbReference type="Pfam" id="PF07587">
    <property type="entry name" value="PSD1"/>
    <property type="match status" value="1"/>
</dbReference>
<protein>
    <recommendedName>
        <fullName evidence="9">Xanthan lyase</fullName>
    </recommendedName>
</protein>
<dbReference type="Proteomes" id="UP000094828">
    <property type="component" value="Unassembled WGS sequence"/>
</dbReference>
<feature type="coiled-coil region" evidence="1">
    <location>
        <begin position="622"/>
        <end position="649"/>
    </location>
</feature>
<dbReference type="Pfam" id="PF07635">
    <property type="entry name" value="PSCyt1"/>
    <property type="match status" value="1"/>
</dbReference>
<feature type="coiled-coil region" evidence="1">
    <location>
        <begin position="427"/>
        <end position="454"/>
    </location>
</feature>
<evidence type="ECO:0000259" key="4">
    <source>
        <dbReference type="Pfam" id="PF07587"/>
    </source>
</evidence>
<feature type="domain" description="Cytochrome C Planctomycete-type" evidence="5">
    <location>
        <begin position="60"/>
        <end position="118"/>
    </location>
</feature>
<evidence type="ECO:0000313" key="7">
    <source>
        <dbReference type="EMBL" id="ODA33332.1"/>
    </source>
</evidence>
<dbReference type="RefSeq" id="WP_068846889.1">
    <property type="nucleotide sequence ID" value="NZ_LYDR01000055.1"/>
</dbReference>
<comment type="caution">
    <text evidence="7">The sequence shown here is derived from an EMBL/GenBank/DDBJ whole genome shotgun (WGS) entry which is preliminary data.</text>
</comment>
<evidence type="ECO:0008006" key="9">
    <source>
        <dbReference type="Google" id="ProtNLM"/>
    </source>
</evidence>
<evidence type="ECO:0000256" key="1">
    <source>
        <dbReference type="SAM" id="Coils"/>
    </source>
</evidence>
<evidence type="ECO:0000259" key="3">
    <source>
        <dbReference type="Pfam" id="PF07583"/>
    </source>
</evidence>
<keyword evidence="1" id="KW-0175">Coiled coil</keyword>
<evidence type="ECO:0000313" key="8">
    <source>
        <dbReference type="Proteomes" id="UP000094828"/>
    </source>
</evidence>
<name>A0A1C3EJC2_9PLAN</name>
<dbReference type="PANTHER" id="PTHR35889">
    <property type="entry name" value="CYCLOINULO-OLIGOSACCHARIDE FRUCTANOTRANSFERASE-RELATED"/>
    <property type="match status" value="1"/>
</dbReference>
<proteinExistence type="predicted"/>